<accession>A0A399SHG9</accession>
<dbReference type="InterPro" id="IPR036890">
    <property type="entry name" value="HATPase_C_sf"/>
</dbReference>
<dbReference type="GO" id="GO:0030295">
    <property type="term" value="F:protein kinase activator activity"/>
    <property type="evidence" value="ECO:0007669"/>
    <property type="project" value="TreeGrafter"/>
</dbReference>
<comment type="caution">
    <text evidence="7">The sequence shown here is derived from an EMBL/GenBank/DDBJ whole genome shotgun (WGS) entry which is preliminary data.</text>
</comment>
<dbReference type="InterPro" id="IPR003594">
    <property type="entry name" value="HATPase_dom"/>
</dbReference>
<dbReference type="GO" id="GO:0007234">
    <property type="term" value="P:osmosensory signaling via phosphorelay pathway"/>
    <property type="evidence" value="ECO:0007669"/>
    <property type="project" value="TreeGrafter"/>
</dbReference>
<dbReference type="CDD" id="cd00075">
    <property type="entry name" value="HATPase"/>
    <property type="match status" value="1"/>
</dbReference>
<keyword evidence="3" id="KW-0597">Phosphoprotein</keyword>
<evidence type="ECO:0000313" key="7">
    <source>
        <dbReference type="EMBL" id="RIJ41963.1"/>
    </source>
</evidence>
<dbReference type="Gene3D" id="1.10.287.130">
    <property type="match status" value="1"/>
</dbReference>
<dbReference type="InterPro" id="IPR004358">
    <property type="entry name" value="Sig_transdc_His_kin-like_C"/>
</dbReference>
<feature type="domain" description="Histidine kinase" evidence="6">
    <location>
        <begin position="25"/>
        <end position="234"/>
    </location>
</feature>
<evidence type="ECO:0000256" key="5">
    <source>
        <dbReference type="ARBA" id="ARBA00022777"/>
    </source>
</evidence>
<dbReference type="Proteomes" id="UP000266005">
    <property type="component" value="Unassembled WGS sequence"/>
</dbReference>
<dbReference type="InterPro" id="IPR036097">
    <property type="entry name" value="HisK_dim/P_sf"/>
</dbReference>
<dbReference type="InterPro" id="IPR003661">
    <property type="entry name" value="HisK_dim/P_dom"/>
</dbReference>
<dbReference type="EC" id="2.7.13.3" evidence="2"/>
<evidence type="ECO:0000259" key="6">
    <source>
        <dbReference type="PROSITE" id="PS50109"/>
    </source>
</evidence>
<dbReference type="RefSeq" id="WP_119431707.1">
    <property type="nucleotide sequence ID" value="NZ_QWGE01000002.1"/>
</dbReference>
<evidence type="ECO:0000256" key="3">
    <source>
        <dbReference type="ARBA" id="ARBA00022553"/>
    </source>
</evidence>
<keyword evidence="4" id="KW-0808">Transferase</keyword>
<dbReference type="PRINTS" id="PR00344">
    <property type="entry name" value="BCTRLSENSOR"/>
</dbReference>
<evidence type="ECO:0000256" key="4">
    <source>
        <dbReference type="ARBA" id="ARBA00022679"/>
    </source>
</evidence>
<dbReference type="PANTHER" id="PTHR42878">
    <property type="entry name" value="TWO-COMPONENT HISTIDINE KINASE"/>
    <property type="match status" value="1"/>
</dbReference>
<dbReference type="InterPro" id="IPR005467">
    <property type="entry name" value="His_kinase_dom"/>
</dbReference>
<evidence type="ECO:0000256" key="2">
    <source>
        <dbReference type="ARBA" id="ARBA00012438"/>
    </source>
</evidence>
<keyword evidence="8" id="KW-1185">Reference proteome</keyword>
<dbReference type="GO" id="GO:0000155">
    <property type="term" value="F:phosphorelay sensor kinase activity"/>
    <property type="evidence" value="ECO:0007669"/>
    <property type="project" value="InterPro"/>
</dbReference>
<dbReference type="AlphaFoldDB" id="A0A399SHG9"/>
<dbReference type="PANTHER" id="PTHR42878:SF15">
    <property type="entry name" value="BACTERIOPHYTOCHROME"/>
    <property type="match status" value="1"/>
</dbReference>
<gene>
    <name evidence="7" type="ORF">D1627_08155</name>
</gene>
<organism evidence="7 8">
    <name type="scientific">Pontibacter oryzae</name>
    <dbReference type="NCBI Taxonomy" id="2304593"/>
    <lineage>
        <taxon>Bacteria</taxon>
        <taxon>Pseudomonadati</taxon>
        <taxon>Bacteroidota</taxon>
        <taxon>Cytophagia</taxon>
        <taxon>Cytophagales</taxon>
        <taxon>Hymenobacteraceae</taxon>
        <taxon>Pontibacter</taxon>
    </lineage>
</organism>
<comment type="catalytic activity">
    <reaction evidence="1">
        <text>ATP + protein L-histidine = ADP + protein N-phospho-L-histidine.</text>
        <dbReference type="EC" id="2.7.13.3"/>
    </reaction>
</comment>
<keyword evidence="5 7" id="KW-0418">Kinase</keyword>
<dbReference type="Gene3D" id="3.30.565.10">
    <property type="entry name" value="Histidine kinase-like ATPase, C-terminal domain"/>
    <property type="match status" value="1"/>
</dbReference>
<dbReference type="EMBL" id="QWGE01000002">
    <property type="protein sequence ID" value="RIJ41963.1"/>
    <property type="molecule type" value="Genomic_DNA"/>
</dbReference>
<dbReference type="SMART" id="SM00388">
    <property type="entry name" value="HisKA"/>
    <property type="match status" value="1"/>
</dbReference>
<evidence type="ECO:0000256" key="1">
    <source>
        <dbReference type="ARBA" id="ARBA00000085"/>
    </source>
</evidence>
<dbReference type="OrthoDB" id="9766459at2"/>
<evidence type="ECO:0000313" key="8">
    <source>
        <dbReference type="Proteomes" id="UP000266005"/>
    </source>
</evidence>
<dbReference type="SUPFAM" id="SSF47384">
    <property type="entry name" value="Homodimeric domain of signal transducing histidine kinase"/>
    <property type="match status" value="1"/>
</dbReference>
<protein>
    <recommendedName>
        <fullName evidence="2">histidine kinase</fullName>
        <ecNumber evidence="2">2.7.13.3</ecNumber>
    </recommendedName>
</protein>
<dbReference type="Pfam" id="PF02518">
    <property type="entry name" value="HATPase_c"/>
    <property type="match status" value="1"/>
</dbReference>
<dbReference type="SMART" id="SM00387">
    <property type="entry name" value="HATPase_c"/>
    <property type="match status" value="1"/>
</dbReference>
<dbReference type="PROSITE" id="PS50109">
    <property type="entry name" value="HIS_KIN"/>
    <property type="match status" value="1"/>
</dbReference>
<dbReference type="GO" id="GO:0000156">
    <property type="term" value="F:phosphorelay response regulator activity"/>
    <property type="evidence" value="ECO:0007669"/>
    <property type="project" value="TreeGrafter"/>
</dbReference>
<proteinExistence type="predicted"/>
<sequence length="238" mass="26861">MTTTPHPCLAEKEQLQKEFEEFSYIVSHDLKAPIRAISNLSAWIEEDLGEDLSPDVKQNIDLLRNRTARLERMIEALLQFSRATRTDMEIVPVSVSELIDELRDELPENVGLNLPEELPEFITYKLKLKQVLRNIMQNAVTFTDKNQPCIFVAWYQQDGMITFSIADDGQGIPEDAYEKIFSLFYTVSPKDALDTVGAGLAISKKIVQFVGGSIRAEANQHGGTTVHFSWPSSIQTLN</sequence>
<dbReference type="Pfam" id="PF00512">
    <property type="entry name" value="HisKA"/>
    <property type="match status" value="1"/>
</dbReference>
<dbReference type="SUPFAM" id="SSF55874">
    <property type="entry name" value="ATPase domain of HSP90 chaperone/DNA topoisomerase II/histidine kinase"/>
    <property type="match status" value="1"/>
</dbReference>
<dbReference type="InterPro" id="IPR050351">
    <property type="entry name" value="BphY/WalK/GraS-like"/>
</dbReference>
<dbReference type="CDD" id="cd00082">
    <property type="entry name" value="HisKA"/>
    <property type="match status" value="1"/>
</dbReference>
<reference evidence="8" key="1">
    <citation type="submission" date="2018-08" db="EMBL/GenBank/DDBJ databases">
        <title>Mucilaginibacter sp. MYSH2.</title>
        <authorList>
            <person name="Seo T."/>
        </authorList>
    </citation>
    <scope>NUCLEOTIDE SEQUENCE [LARGE SCALE GENOMIC DNA]</scope>
    <source>
        <strain evidence="8">KIRAN</strain>
    </source>
</reference>
<name>A0A399SHG9_9BACT</name>